<reference evidence="1 3" key="1">
    <citation type="journal article" date="2019" name="Sci. Rep.">
        <title>A high-quality genome of Eragrostis curvula grass provides insights into Poaceae evolution and supports new strategies to enhance forage quality.</title>
        <authorList>
            <person name="Carballo J."/>
            <person name="Santos B.A.C.M."/>
            <person name="Zappacosta D."/>
            <person name="Garbus I."/>
            <person name="Selva J.P."/>
            <person name="Gallo C.A."/>
            <person name="Diaz A."/>
            <person name="Albertini E."/>
            <person name="Caccamo M."/>
            <person name="Echenique V."/>
        </authorList>
    </citation>
    <scope>NUCLEOTIDE SEQUENCE [LARGE SCALE GENOMIC DNA]</scope>
    <source>
        <strain evidence="3">cv. Victoria</strain>
        <tissue evidence="1">Leaf</tissue>
    </source>
</reference>
<proteinExistence type="predicted"/>
<name>A0A5J9WSX7_9POAL</name>
<dbReference type="Gramene" id="TVU51211">
    <property type="protein sequence ID" value="TVU51211"/>
    <property type="gene ID" value="EJB05_02621"/>
</dbReference>
<dbReference type="Proteomes" id="UP000324897">
    <property type="component" value="Chromosome 6"/>
</dbReference>
<evidence type="ECO:0000313" key="2">
    <source>
        <dbReference type="EMBL" id="TVU51243.1"/>
    </source>
</evidence>
<evidence type="ECO:0000313" key="3">
    <source>
        <dbReference type="Proteomes" id="UP000324897"/>
    </source>
</evidence>
<protein>
    <submittedName>
        <fullName evidence="1">Uncharacterized protein</fullName>
    </submittedName>
</protein>
<dbReference type="AlphaFoldDB" id="A0A5J9WSX7"/>
<organism evidence="1 3">
    <name type="scientific">Eragrostis curvula</name>
    <name type="common">weeping love grass</name>
    <dbReference type="NCBI Taxonomy" id="38414"/>
    <lineage>
        <taxon>Eukaryota</taxon>
        <taxon>Viridiplantae</taxon>
        <taxon>Streptophyta</taxon>
        <taxon>Embryophyta</taxon>
        <taxon>Tracheophyta</taxon>
        <taxon>Spermatophyta</taxon>
        <taxon>Magnoliopsida</taxon>
        <taxon>Liliopsida</taxon>
        <taxon>Poales</taxon>
        <taxon>Poaceae</taxon>
        <taxon>PACMAD clade</taxon>
        <taxon>Chloridoideae</taxon>
        <taxon>Eragrostideae</taxon>
        <taxon>Eragrostidinae</taxon>
        <taxon>Eragrostis</taxon>
    </lineage>
</organism>
<feature type="non-terminal residue" evidence="1">
    <location>
        <position position="175"/>
    </location>
</feature>
<gene>
    <name evidence="1" type="ORF">EJB05_02621</name>
    <name evidence="2" type="ORF">EJB05_02654</name>
</gene>
<feature type="non-terminal residue" evidence="1">
    <location>
        <position position="1"/>
    </location>
</feature>
<sequence>MASSINNRPCGRRLAPFIRFPQSSITNTHIQTFALQTHRQAAGHSPERESPGRRIARRCSVRRDSSGFKASPVGLVLGYKSRRDDEGLNPRFGPLIQTRMGRVLVPSVRSVDTNQEQALINNASALRVVVVRSSPIPIMSCSCRRPSKFMPEYVDQTALYTAVSFIFAPVENIVY</sequence>
<keyword evidence="3" id="KW-1185">Reference proteome</keyword>
<dbReference type="EMBL" id="RWGY01000002">
    <property type="protein sequence ID" value="TVU51211.1"/>
    <property type="molecule type" value="Genomic_DNA"/>
</dbReference>
<accession>A0A5J9WSX7</accession>
<dbReference type="EMBL" id="RWGY01000002">
    <property type="protein sequence ID" value="TVU51243.1"/>
    <property type="molecule type" value="Genomic_DNA"/>
</dbReference>
<comment type="caution">
    <text evidence="1">The sequence shown here is derived from an EMBL/GenBank/DDBJ whole genome shotgun (WGS) entry which is preliminary data.</text>
</comment>
<dbReference type="Gramene" id="TVU51243">
    <property type="protein sequence ID" value="TVU51243"/>
    <property type="gene ID" value="EJB05_02654"/>
</dbReference>
<evidence type="ECO:0000313" key="1">
    <source>
        <dbReference type="EMBL" id="TVU51211.1"/>
    </source>
</evidence>